<dbReference type="PRINTS" id="PR00598">
    <property type="entry name" value="HTHMARR"/>
</dbReference>
<dbReference type="Pfam" id="PF12802">
    <property type="entry name" value="MarR_2"/>
    <property type="match status" value="1"/>
</dbReference>
<dbReference type="PANTHER" id="PTHR33164">
    <property type="entry name" value="TRANSCRIPTIONAL REGULATOR, MARR FAMILY"/>
    <property type="match status" value="1"/>
</dbReference>
<dbReference type="SMART" id="SM00347">
    <property type="entry name" value="HTH_MARR"/>
    <property type="match status" value="1"/>
</dbReference>
<evidence type="ECO:0000259" key="2">
    <source>
        <dbReference type="PROSITE" id="PS50995"/>
    </source>
</evidence>
<evidence type="ECO:0000256" key="1">
    <source>
        <dbReference type="SAM" id="MobiDB-lite"/>
    </source>
</evidence>
<dbReference type="InterPro" id="IPR036388">
    <property type="entry name" value="WH-like_DNA-bd_sf"/>
</dbReference>
<name>A0ABN2MZY0_9MICO</name>
<keyword evidence="4" id="KW-1185">Reference proteome</keyword>
<dbReference type="RefSeq" id="WP_157428503.1">
    <property type="nucleotide sequence ID" value="NZ_BAAANK010000012.1"/>
</dbReference>
<dbReference type="SUPFAM" id="SSF46785">
    <property type="entry name" value="Winged helix' DNA-binding domain"/>
    <property type="match status" value="1"/>
</dbReference>
<protein>
    <recommendedName>
        <fullName evidence="2">HTH marR-type domain-containing protein</fullName>
    </recommendedName>
</protein>
<dbReference type="Gene3D" id="1.10.10.10">
    <property type="entry name" value="Winged helix-like DNA-binding domain superfamily/Winged helix DNA-binding domain"/>
    <property type="match status" value="1"/>
</dbReference>
<evidence type="ECO:0000313" key="3">
    <source>
        <dbReference type="EMBL" id="GAA1846373.1"/>
    </source>
</evidence>
<dbReference type="InterPro" id="IPR036390">
    <property type="entry name" value="WH_DNA-bd_sf"/>
</dbReference>
<comment type="caution">
    <text evidence="3">The sequence shown here is derived from an EMBL/GenBank/DDBJ whole genome shotgun (WGS) entry which is preliminary data.</text>
</comment>
<accession>A0ABN2MZY0</accession>
<feature type="region of interest" description="Disordered" evidence="1">
    <location>
        <begin position="1"/>
        <end position="20"/>
    </location>
</feature>
<reference evidence="3 4" key="1">
    <citation type="journal article" date="2019" name="Int. J. Syst. Evol. Microbiol.">
        <title>The Global Catalogue of Microorganisms (GCM) 10K type strain sequencing project: providing services to taxonomists for standard genome sequencing and annotation.</title>
        <authorList>
            <consortium name="The Broad Institute Genomics Platform"/>
            <consortium name="The Broad Institute Genome Sequencing Center for Infectious Disease"/>
            <person name="Wu L."/>
            <person name="Ma J."/>
        </authorList>
    </citation>
    <scope>NUCLEOTIDE SEQUENCE [LARGE SCALE GENOMIC DNA]</scope>
    <source>
        <strain evidence="3 4">JCM 14323</strain>
    </source>
</reference>
<dbReference type="EMBL" id="BAAANK010000012">
    <property type="protein sequence ID" value="GAA1846373.1"/>
    <property type="molecule type" value="Genomic_DNA"/>
</dbReference>
<evidence type="ECO:0000313" key="4">
    <source>
        <dbReference type="Proteomes" id="UP001501746"/>
    </source>
</evidence>
<dbReference type="InterPro" id="IPR000835">
    <property type="entry name" value="HTH_MarR-typ"/>
</dbReference>
<sequence>MTAPDLTPRPPRRDGSPRRGAIGDVIEGVVVLSRDLAATRRTPFAGHALGRSQLETLFLIAHAETPPTPGALAARLGLTAGAVTQILEPLRAAGLVEATTNPADARSRLLQLTEAARAEVDEFERDYIAALAPRFEILHDEELENLARLLRRLKETTWTTPPSS</sequence>
<proteinExistence type="predicted"/>
<feature type="domain" description="HTH marR-type" evidence="2">
    <location>
        <begin position="22"/>
        <end position="155"/>
    </location>
</feature>
<gene>
    <name evidence="3" type="ORF">GCM10009750_35960</name>
</gene>
<organism evidence="3 4">
    <name type="scientific">Agromyces salentinus</name>
    <dbReference type="NCBI Taxonomy" id="269421"/>
    <lineage>
        <taxon>Bacteria</taxon>
        <taxon>Bacillati</taxon>
        <taxon>Actinomycetota</taxon>
        <taxon>Actinomycetes</taxon>
        <taxon>Micrococcales</taxon>
        <taxon>Microbacteriaceae</taxon>
        <taxon>Agromyces</taxon>
    </lineage>
</organism>
<dbReference type="PANTHER" id="PTHR33164:SF43">
    <property type="entry name" value="HTH-TYPE TRANSCRIPTIONAL REPRESSOR YETL"/>
    <property type="match status" value="1"/>
</dbReference>
<dbReference type="Proteomes" id="UP001501746">
    <property type="component" value="Unassembled WGS sequence"/>
</dbReference>
<dbReference type="PROSITE" id="PS50995">
    <property type="entry name" value="HTH_MARR_2"/>
    <property type="match status" value="1"/>
</dbReference>
<dbReference type="InterPro" id="IPR039422">
    <property type="entry name" value="MarR/SlyA-like"/>
</dbReference>